<accession>A0A0A8ZFS4</accession>
<dbReference type="AlphaFoldDB" id="A0A0A8ZFS4"/>
<reference evidence="1" key="1">
    <citation type="submission" date="2014-09" db="EMBL/GenBank/DDBJ databases">
        <authorList>
            <person name="Magalhaes I.L.F."/>
            <person name="Oliveira U."/>
            <person name="Santos F.R."/>
            <person name="Vidigal T.H.D.A."/>
            <person name="Brescovit A.D."/>
            <person name="Santos A.J."/>
        </authorList>
    </citation>
    <scope>NUCLEOTIDE SEQUENCE</scope>
    <source>
        <tissue evidence="1">Shoot tissue taken approximately 20 cm above the soil surface</tissue>
    </source>
</reference>
<name>A0A0A8ZFS4_ARUDO</name>
<sequence>MSYLVDFIKTIQFRRSISRFQSFPAELGAAGAGPKHGKTAVRLGRIARFQSFPAELGAVPQLMPGHFQSFVFSSS</sequence>
<proteinExistence type="predicted"/>
<dbReference type="EMBL" id="GBRH01264163">
    <property type="protein sequence ID" value="JAD33732.1"/>
    <property type="molecule type" value="Transcribed_RNA"/>
</dbReference>
<reference evidence="1" key="2">
    <citation type="journal article" date="2015" name="Data Brief">
        <title>Shoot transcriptome of the giant reed, Arundo donax.</title>
        <authorList>
            <person name="Barrero R.A."/>
            <person name="Guerrero F.D."/>
            <person name="Moolhuijzen P."/>
            <person name="Goolsby J.A."/>
            <person name="Tidwell J."/>
            <person name="Bellgard S.E."/>
            <person name="Bellgard M.I."/>
        </authorList>
    </citation>
    <scope>NUCLEOTIDE SEQUENCE</scope>
    <source>
        <tissue evidence="1">Shoot tissue taken approximately 20 cm above the soil surface</tissue>
    </source>
</reference>
<evidence type="ECO:0000313" key="1">
    <source>
        <dbReference type="EMBL" id="JAD33732.1"/>
    </source>
</evidence>
<organism evidence="1">
    <name type="scientific">Arundo donax</name>
    <name type="common">Giant reed</name>
    <name type="synonym">Donax arundinaceus</name>
    <dbReference type="NCBI Taxonomy" id="35708"/>
    <lineage>
        <taxon>Eukaryota</taxon>
        <taxon>Viridiplantae</taxon>
        <taxon>Streptophyta</taxon>
        <taxon>Embryophyta</taxon>
        <taxon>Tracheophyta</taxon>
        <taxon>Spermatophyta</taxon>
        <taxon>Magnoliopsida</taxon>
        <taxon>Liliopsida</taxon>
        <taxon>Poales</taxon>
        <taxon>Poaceae</taxon>
        <taxon>PACMAD clade</taxon>
        <taxon>Arundinoideae</taxon>
        <taxon>Arundineae</taxon>
        <taxon>Arundo</taxon>
    </lineage>
</organism>
<protein>
    <submittedName>
        <fullName evidence="1">Uncharacterized protein</fullName>
    </submittedName>
</protein>